<accession>A0A6S7A644</accession>
<feature type="region of interest" description="Disordered" evidence="1">
    <location>
        <begin position="1"/>
        <end position="56"/>
    </location>
</feature>
<dbReference type="EMBL" id="CADIJQ010000001">
    <property type="protein sequence ID" value="CAB3676550.1"/>
    <property type="molecule type" value="Genomic_DNA"/>
</dbReference>
<dbReference type="AlphaFoldDB" id="A0A6S7A644"/>
<dbReference type="RefSeq" id="WP_156336765.1">
    <property type="nucleotide sequence ID" value="NZ_CADIJQ010000001.1"/>
</dbReference>
<reference evidence="2 3" key="1">
    <citation type="submission" date="2020-04" db="EMBL/GenBank/DDBJ databases">
        <authorList>
            <person name="De Canck E."/>
        </authorList>
    </citation>
    <scope>NUCLEOTIDE SEQUENCE [LARGE SCALE GENOMIC DNA]</scope>
    <source>
        <strain evidence="2 3">LMG 3441</strain>
    </source>
</reference>
<feature type="compositionally biased region" description="Basic and acidic residues" evidence="1">
    <location>
        <begin position="26"/>
        <end position="37"/>
    </location>
</feature>
<feature type="compositionally biased region" description="Low complexity" evidence="1">
    <location>
        <begin position="38"/>
        <end position="50"/>
    </location>
</feature>
<proteinExistence type="predicted"/>
<protein>
    <submittedName>
        <fullName evidence="2">Uncharacterized protein</fullName>
    </submittedName>
</protein>
<evidence type="ECO:0000256" key="1">
    <source>
        <dbReference type="SAM" id="MobiDB-lite"/>
    </source>
</evidence>
<sequence length="56" mass="5809">MTFPTRFGANATGAHPDKTQPPGKPQEAKVATKDDAAQKQAQVDASKASALQGDKT</sequence>
<evidence type="ECO:0000313" key="3">
    <source>
        <dbReference type="Proteomes" id="UP000494269"/>
    </source>
</evidence>
<keyword evidence="3" id="KW-1185">Reference proteome</keyword>
<dbReference type="Proteomes" id="UP000494269">
    <property type="component" value="Unassembled WGS sequence"/>
</dbReference>
<evidence type="ECO:0000313" key="2">
    <source>
        <dbReference type="EMBL" id="CAB3676550.1"/>
    </source>
</evidence>
<gene>
    <name evidence="2" type="ORF">LMG3441_01358</name>
</gene>
<name>A0A6S7A644_9BURK</name>
<organism evidence="2 3">
    <name type="scientific">Achromobacter kerstersii</name>
    <dbReference type="NCBI Taxonomy" id="1353890"/>
    <lineage>
        <taxon>Bacteria</taxon>
        <taxon>Pseudomonadati</taxon>
        <taxon>Pseudomonadota</taxon>
        <taxon>Betaproteobacteria</taxon>
        <taxon>Burkholderiales</taxon>
        <taxon>Alcaligenaceae</taxon>
        <taxon>Achromobacter</taxon>
    </lineage>
</organism>